<evidence type="ECO:0000256" key="2">
    <source>
        <dbReference type="SAM" id="Phobius"/>
    </source>
</evidence>
<keyword evidence="2" id="KW-0812">Transmembrane</keyword>
<evidence type="ECO:0000256" key="1">
    <source>
        <dbReference type="ARBA" id="ARBA00004141"/>
    </source>
</evidence>
<dbReference type="InterPro" id="IPR033344">
    <property type="entry name" value="CURT1"/>
</dbReference>
<dbReference type="Pfam" id="PF14159">
    <property type="entry name" value="CAAD"/>
    <property type="match status" value="1"/>
</dbReference>
<organism evidence="4">
    <name type="scientific">Rhizophora mucronata</name>
    <name type="common">Asiatic mangrove</name>
    <dbReference type="NCBI Taxonomy" id="61149"/>
    <lineage>
        <taxon>Eukaryota</taxon>
        <taxon>Viridiplantae</taxon>
        <taxon>Streptophyta</taxon>
        <taxon>Embryophyta</taxon>
        <taxon>Tracheophyta</taxon>
        <taxon>Spermatophyta</taxon>
        <taxon>Magnoliopsida</taxon>
        <taxon>eudicotyledons</taxon>
        <taxon>Gunneridae</taxon>
        <taxon>Pentapetalae</taxon>
        <taxon>rosids</taxon>
        <taxon>fabids</taxon>
        <taxon>Malpighiales</taxon>
        <taxon>Rhizophoraceae</taxon>
        <taxon>Rhizophora</taxon>
    </lineage>
</organism>
<keyword evidence="2" id="KW-0472">Membrane</keyword>
<dbReference type="PANTHER" id="PTHR33222">
    <property type="match status" value="1"/>
</dbReference>
<accession>A0A2P2M2A1</accession>
<feature type="transmembrane region" description="Helical" evidence="2">
    <location>
        <begin position="144"/>
        <end position="165"/>
    </location>
</feature>
<dbReference type="EMBL" id="GGEC01043863">
    <property type="protein sequence ID" value="MBX24347.1"/>
    <property type="molecule type" value="Transcribed_RNA"/>
</dbReference>
<keyword evidence="2" id="KW-1133">Transmembrane helix</keyword>
<dbReference type="GO" id="GO:0009535">
    <property type="term" value="C:chloroplast thylakoid membrane"/>
    <property type="evidence" value="ECO:0007669"/>
    <property type="project" value="TreeGrafter"/>
</dbReference>
<dbReference type="AlphaFoldDB" id="A0A2P2M2A1"/>
<feature type="domain" description="Cyanobacterial aminoacyl-tRNA synthetase CAAD" evidence="3">
    <location>
        <begin position="138"/>
        <end position="194"/>
    </location>
</feature>
<dbReference type="InterPro" id="IPR025564">
    <property type="entry name" value="CAAD_dom"/>
</dbReference>
<dbReference type="PANTHER" id="PTHR33222:SF2">
    <property type="entry name" value="PROTEIN CURVATURE THYLAKOID 1D, CHLOROPLASTIC"/>
    <property type="match status" value="1"/>
</dbReference>
<protein>
    <submittedName>
        <fullName evidence="4">Protein CURVATURE THYLAKOID 1Dic isoform X2</fullName>
    </submittedName>
</protein>
<evidence type="ECO:0000313" key="4">
    <source>
        <dbReference type="EMBL" id="MBX24347.1"/>
    </source>
</evidence>
<comment type="subcellular location">
    <subcellularLocation>
        <location evidence="1">Membrane</location>
        <topology evidence="1">Multi-pass membrane protein</topology>
    </subcellularLocation>
</comment>
<evidence type="ECO:0000259" key="3">
    <source>
        <dbReference type="Pfam" id="PF14159"/>
    </source>
</evidence>
<name>A0A2P2M2A1_RHIMU</name>
<reference evidence="4" key="1">
    <citation type="submission" date="2018-02" db="EMBL/GenBank/DDBJ databases">
        <title>Rhizophora mucronata_Transcriptome.</title>
        <authorList>
            <person name="Meera S.P."/>
            <person name="Sreeshan A."/>
            <person name="Augustine A."/>
        </authorList>
    </citation>
    <scope>NUCLEOTIDE SEQUENCE</scope>
    <source>
        <tissue evidence="4">Leaf</tissue>
    </source>
</reference>
<proteinExistence type="predicted"/>
<sequence length="238" mass="26086">MELCTCTTTTTTSVAATQAISKFPKILSPSNAARLHSKPSLILSNTAQRRRGLYSRFLSLSYSAPKAASSEDATFGGVNYAAGASEERDSAVAVEDSPPPAEKNVYIESEATQVPEEESTANEQLNEFLTNLNIKFDSQDTYSILLFGAGALVALWIASAVVSAIDSIPLFPKLMEVIGFGYTFWFTTRYFLFKVFNLNVIGTSEKFCSLTSKCNWCSVSCVVFCRIIDKSWLLNLKN</sequence>
<feature type="transmembrane region" description="Helical" evidence="2">
    <location>
        <begin position="177"/>
        <end position="196"/>
    </location>
</feature>